<name>A0A4Q7DZV7_9CYAN</name>
<evidence type="ECO:0000313" key="1">
    <source>
        <dbReference type="EMBL" id="RZM75097.1"/>
    </source>
</evidence>
<accession>A0A4Q7DZV7</accession>
<dbReference type="OrthoDB" id="15200at2"/>
<evidence type="ECO:0000313" key="2">
    <source>
        <dbReference type="Proteomes" id="UP000292459"/>
    </source>
</evidence>
<reference evidence="1 2" key="1">
    <citation type="submission" date="2018-11" db="EMBL/GenBank/DDBJ databases">
        <title>Whole genome sequencing of an environmental sample.</title>
        <authorList>
            <person name="Sarangi A.N."/>
            <person name="Singh D."/>
            <person name="Tripathy S."/>
        </authorList>
    </citation>
    <scope>NUCLEOTIDE SEQUENCE [LARGE SCALE GENOMIC DNA]</scope>
    <source>
        <strain evidence="1 2">Lakshadweep</strain>
    </source>
</reference>
<dbReference type="Proteomes" id="UP000292459">
    <property type="component" value="Unassembled WGS sequence"/>
</dbReference>
<dbReference type="InterPro" id="IPR005368">
    <property type="entry name" value="UPF0175"/>
</dbReference>
<keyword evidence="2" id="KW-1185">Reference proteome</keyword>
<dbReference type="AlphaFoldDB" id="A0A4Q7DZV7"/>
<comment type="caution">
    <text evidence="1">The sequence shown here is derived from an EMBL/GenBank/DDBJ whole genome shotgun (WGS) entry which is preliminary data.</text>
</comment>
<dbReference type="RefSeq" id="WP_072041320.1">
    <property type="nucleotide sequence ID" value="NZ_QVFV01000010.1"/>
</dbReference>
<organism evidence="1 2">
    <name type="scientific">Leptolyngbya iicbica LK</name>
    <dbReference type="NCBI Taxonomy" id="2294035"/>
    <lineage>
        <taxon>Bacteria</taxon>
        <taxon>Bacillati</taxon>
        <taxon>Cyanobacteriota</taxon>
        <taxon>Cyanophyceae</taxon>
        <taxon>Leptolyngbyales</taxon>
        <taxon>Leptolyngbyaceae</taxon>
        <taxon>Leptolyngbya group</taxon>
        <taxon>Leptolyngbya</taxon>
        <taxon>Leptolyngbya iicbica</taxon>
    </lineage>
</organism>
<gene>
    <name evidence="1" type="ORF">DYY88_22265</name>
</gene>
<dbReference type="Pfam" id="PF03683">
    <property type="entry name" value="UPF0175"/>
    <property type="match status" value="1"/>
</dbReference>
<dbReference type="EMBL" id="QVFV01000010">
    <property type="protein sequence ID" value="RZM75097.1"/>
    <property type="molecule type" value="Genomic_DNA"/>
</dbReference>
<proteinExistence type="predicted"/>
<protein>
    <submittedName>
        <fullName evidence="1">Uncharacterized protein</fullName>
    </submittedName>
</protein>
<sequence length="81" mass="8970">MHESVTFEISADLLAALKLGAEDLGRNMRLIAAIAYFQDYKRSPGKAAKLADDKRFSLIFKSCWLLGGDFGHRGKFVPTPP</sequence>